<dbReference type="RefSeq" id="XP_009045796.1">
    <property type="nucleotide sequence ID" value="XM_009047548.1"/>
</dbReference>
<dbReference type="OMA" id="ICLATHK"/>
<dbReference type="PROSITE" id="PS50271">
    <property type="entry name" value="ZF_UBP"/>
    <property type="match status" value="1"/>
</dbReference>
<keyword evidence="1" id="KW-0862">Zinc</keyword>
<keyword evidence="4" id="KW-1185">Reference proteome</keyword>
<dbReference type="SUPFAM" id="SSF57850">
    <property type="entry name" value="RING/U-box"/>
    <property type="match status" value="1"/>
</dbReference>
<dbReference type="STRING" id="225164.V4B7J1"/>
<dbReference type="GO" id="GO:0008270">
    <property type="term" value="F:zinc ion binding"/>
    <property type="evidence" value="ECO:0007669"/>
    <property type="project" value="UniProtKB-KW"/>
</dbReference>
<dbReference type="GeneID" id="20233885"/>
<dbReference type="InterPro" id="IPR001607">
    <property type="entry name" value="Znf_UBP"/>
</dbReference>
<dbReference type="CTD" id="20233885"/>
<dbReference type="OrthoDB" id="424012at2759"/>
<reference evidence="3 4" key="1">
    <citation type="journal article" date="2013" name="Nature">
        <title>Insights into bilaterian evolution from three spiralian genomes.</title>
        <authorList>
            <person name="Simakov O."/>
            <person name="Marletaz F."/>
            <person name="Cho S.J."/>
            <person name="Edsinger-Gonzales E."/>
            <person name="Havlak P."/>
            <person name="Hellsten U."/>
            <person name="Kuo D.H."/>
            <person name="Larsson T."/>
            <person name="Lv J."/>
            <person name="Arendt D."/>
            <person name="Savage R."/>
            <person name="Osoegawa K."/>
            <person name="de Jong P."/>
            <person name="Grimwood J."/>
            <person name="Chapman J.A."/>
            <person name="Shapiro H."/>
            <person name="Aerts A."/>
            <person name="Otillar R.P."/>
            <person name="Terry A.Y."/>
            <person name="Boore J.L."/>
            <person name="Grigoriev I.V."/>
            <person name="Lindberg D.R."/>
            <person name="Seaver E.C."/>
            <person name="Weisblat D.A."/>
            <person name="Putnam N.H."/>
            <person name="Rokhsar D.S."/>
        </authorList>
    </citation>
    <scope>NUCLEOTIDE SEQUENCE [LARGE SCALE GENOMIC DNA]</scope>
</reference>
<dbReference type="PANTHER" id="PTHR47665:SF1">
    <property type="entry name" value="HISTONE DEACETYLASE-LIKE PROTEIN"/>
    <property type="match status" value="1"/>
</dbReference>
<dbReference type="PANTHER" id="PTHR47665">
    <property type="entry name" value="HISTONE DEACETYLASE-LIKE PROTEIN"/>
    <property type="match status" value="1"/>
</dbReference>
<accession>V4B7J1</accession>
<dbReference type="Gene3D" id="3.30.40.10">
    <property type="entry name" value="Zinc/RING finger domain, C3HC4 (zinc finger)"/>
    <property type="match status" value="1"/>
</dbReference>
<dbReference type="KEGG" id="lgi:LOTGIDRAFT_137218"/>
<feature type="non-terminal residue" evidence="3">
    <location>
        <position position="1"/>
    </location>
</feature>
<gene>
    <name evidence="3" type="ORF">LOTGIDRAFT_137218</name>
</gene>
<dbReference type="AlphaFoldDB" id="V4B7J1"/>
<evidence type="ECO:0000313" key="3">
    <source>
        <dbReference type="EMBL" id="ESP03566.1"/>
    </source>
</evidence>
<keyword evidence="1" id="KW-0863">Zinc-finger</keyword>
<dbReference type="Proteomes" id="UP000030746">
    <property type="component" value="Unassembled WGS sequence"/>
</dbReference>
<proteinExistence type="predicted"/>
<evidence type="ECO:0000313" key="4">
    <source>
        <dbReference type="Proteomes" id="UP000030746"/>
    </source>
</evidence>
<feature type="domain" description="UBP-type" evidence="2">
    <location>
        <begin position="1"/>
        <end position="89"/>
    </location>
</feature>
<name>V4B7J1_LOTGI</name>
<dbReference type="EMBL" id="KB199981">
    <property type="protein sequence ID" value="ESP03566.1"/>
    <property type="molecule type" value="Genomic_DNA"/>
</dbReference>
<dbReference type="SMART" id="SM00290">
    <property type="entry name" value="ZnF_UBP"/>
    <property type="match status" value="1"/>
</dbReference>
<dbReference type="InterPro" id="IPR013083">
    <property type="entry name" value="Znf_RING/FYVE/PHD"/>
</dbReference>
<organism evidence="3 4">
    <name type="scientific">Lottia gigantea</name>
    <name type="common">Giant owl limpet</name>
    <dbReference type="NCBI Taxonomy" id="225164"/>
    <lineage>
        <taxon>Eukaryota</taxon>
        <taxon>Metazoa</taxon>
        <taxon>Spiralia</taxon>
        <taxon>Lophotrochozoa</taxon>
        <taxon>Mollusca</taxon>
        <taxon>Gastropoda</taxon>
        <taxon>Patellogastropoda</taxon>
        <taxon>Lottioidea</taxon>
        <taxon>Lottiidae</taxon>
        <taxon>Lottia</taxon>
    </lineage>
</organism>
<dbReference type="Pfam" id="PF02148">
    <property type="entry name" value="zf-UBP"/>
    <property type="match status" value="1"/>
</dbReference>
<protein>
    <recommendedName>
        <fullName evidence="2">UBP-type domain-containing protein</fullName>
    </recommendedName>
</protein>
<dbReference type="HOGENOM" id="CLU_2461086_0_0_1"/>
<sequence length="89" mass="10413">CQHLADVRPLLSPELNTHAPCEDCGETEENWVCLICYKVYCSRFRNEHMLFHGIETEHRMVLSYSDLSVWCYACNSYIDNEVSPREVVI</sequence>
<keyword evidence="1" id="KW-0479">Metal-binding</keyword>
<evidence type="ECO:0000259" key="2">
    <source>
        <dbReference type="PROSITE" id="PS50271"/>
    </source>
</evidence>
<evidence type="ECO:0000256" key="1">
    <source>
        <dbReference type="PROSITE-ProRule" id="PRU00502"/>
    </source>
</evidence>